<dbReference type="Proteomes" id="UP000785679">
    <property type="component" value="Unassembled WGS sequence"/>
</dbReference>
<dbReference type="Pfam" id="PF00612">
    <property type="entry name" value="IQ"/>
    <property type="match status" value="1"/>
</dbReference>
<evidence type="ECO:0000313" key="3">
    <source>
        <dbReference type="Proteomes" id="UP000785679"/>
    </source>
</evidence>
<feature type="region of interest" description="Disordered" evidence="1">
    <location>
        <begin position="1"/>
        <end position="74"/>
    </location>
</feature>
<feature type="compositionally biased region" description="Low complexity" evidence="1">
    <location>
        <begin position="892"/>
        <end position="904"/>
    </location>
</feature>
<protein>
    <submittedName>
        <fullName evidence="2">Uncharacterized protein</fullName>
    </submittedName>
</protein>
<dbReference type="AlphaFoldDB" id="A0A8J8P3D7"/>
<proteinExistence type="predicted"/>
<feature type="compositionally biased region" description="Basic and acidic residues" evidence="1">
    <location>
        <begin position="783"/>
        <end position="806"/>
    </location>
</feature>
<dbReference type="InterPro" id="IPR000048">
    <property type="entry name" value="IQ_motif_EF-hand-BS"/>
</dbReference>
<feature type="compositionally biased region" description="Polar residues" evidence="1">
    <location>
        <begin position="482"/>
        <end position="495"/>
    </location>
</feature>
<keyword evidence="3" id="KW-1185">Reference proteome</keyword>
<evidence type="ECO:0000313" key="2">
    <source>
        <dbReference type="EMBL" id="TNV85320.1"/>
    </source>
</evidence>
<accession>A0A8J8P3D7</accession>
<feature type="compositionally biased region" description="Basic and acidic residues" evidence="1">
    <location>
        <begin position="821"/>
        <end position="844"/>
    </location>
</feature>
<feature type="compositionally biased region" description="Polar residues" evidence="1">
    <location>
        <begin position="921"/>
        <end position="940"/>
    </location>
</feature>
<organism evidence="2 3">
    <name type="scientific">Halteria grandinella</name>
    <dbReference type="NCBI Taxonomy" id="5974"/>
    <lineage>
        <taxon>Eukaryota</taxon>
        <taxon>Sar</taxon>
        <taxon>Alveolata</taxon>
        <taxon>Ciliophora</taxon>
        <taxon>Intramacronucleata</taxon>
        <taxon>Spirotrichea</taxon>
        <taxon>Stichotrichia</taxon>
        <taxon>Sporadotrichida</taxon>
        <taxon>Halteriidae</taxon>
        <taxon>Halteria</taxon>
    </lineage>
</organism>
<dbReference type="EMBL" id="RRYP01001929">
    <property type="protein sequence ID" value="TNV85320.1"/>
    <property type="molecule type" value="Genomic_DNA"/>
</dbReference>
<dbReference type="PROSITE" id="PS50096">
    <property type="entry name" value="IQ"/>
    <property type="match status" value="2"/>
</dbReference>
<feature type="compositionally biased region" description="Basic residues" evidence="1">
    <location>
        <begin position="770"/>
        <end position="782"/>
    </location>
</feature>
<evidence type="ECO:0000256" key="1">
    <source>
        <dbReference type="SAM" id="MobiDB-lite"/>
    </source>
</evidence>
<name>A0A8J8P3D7_HALGN</name>
<dbReference type="SMART" id="SM00015">
    <property type="entry name" value="IQ"/>
    <property type="match status" value="3"/>
</dbReference>
<reference evidence="2" key="1">
    <citation type="submission" date="2019-06" db="EMBL/GenBank/DDBJ databases">
        <authorList>
            <person name="Zheng W."/>
        </authorList>
    </citation>
    <scope>NUCLEOTIDE SEQUENCE</scope>
    <source>
        <strain evidence="2">QDHG01</strain>
    </source>
</reference>
<comment type="caution">
    <text evidence="2">The sequence shown here is derived from an EMBL/GenBank/DDBJ whole genome shotgun (WGS) entry which is preliminary data.</text>
</comment>
<sequence length="1117" mass="129666">MNQQQSHLRPGSQGVGGPFLQQHGIQPKQDTSPMRMDQQPRPQSLFTFDKPKQTTYHQQFLRPPGTQQQTQSAARKYEQMAQSFNLESLIKQAQSKQVLQTYNASAVSPQAIHPPQNQHFEYFEGDRDQVEDDMVEESELMSNGSPKAEIFAQSNLHIEDNNEEEEREPTGFSDLAASQQNLIIPSQREEESPVIVVTKSGNQTQQRHTFGMISDDSPCKEEEPNTHFNNEQDQIIPNAHSTPTKHTKEELPDLELIQPFQELKTSFKEHSPILKQAMDKFDAILLLQKHIRGYLTRLHFKRMQVNFRSMRKIRRLLALRYYKLRAKCITSIVYALKSAYEWKKNQEGEMFQKFLNLCAILVQKTYRGYYHRKYVRPQLMRELRAYQVVGAAVKGYKVRKIMGHTKEVINIKREMADVTYDLRRALMMNNSQAQQRQLTQLKLMKGKKVEELVKVILHLYQKGRWVYSQLKATHRSDKSQRKTQQQSVYRANESTSRQIDFDQYTSGMSEPKLISQKQQQNNPRVHQRSVEVDVQQAVAWPSSSSRSINPIVQAQEEFFSTPSQEYTGVQNTGVKSNRYERQGDSIPQTQRTAVEMKMNKLADKERYQFINTEEDIVRQSENFEQPIALRKTDSPPIKVRNQQYQVFQDEDERPIKTAPKNEPQSYKAVKKFINVDDIPIQPRKQLEEIKPNKAVFDVDSLPIKSSAKPLPLIEEPDQEGSPPPKYNFEQMIEQALQSTGTPQQPVKSQPKKKVKEESEDDEAVEEPRTKKDKSKVNLKKRQKYDPRKAIEEAKKGAKEEKEHKSAFPEGMLQPKAAAITPREKREEQAPKSTARDTQAEKQPEGEMANQGTPSQPKSFLKRKNKNPTVIQSKITWKVESRIDCWVKDKSAKAPQQQIQQKPGGLMKSPRPNTANQNQQNPTLKPTLNPQQRVVSPRRNQNVPRAQISIPPLNLNQQHLNTAVQNPRYREFLGRDAAPANSVLDNTELESIPDENDHQYYELPQQDHDEIYHHQQDDQQQYYQENQFAPDHDGNPATLQLEELEKVFEMFHHQTLNRPLQHQPSGASYRDCQIKEGPGQTVIPHMNQKSMFFQCYSDDIYDTILEDLREHYQQLCYE</sequence>
<dbReference type="OrthoDB" id="10690203at2759"/>
<feature type="region of interest" description="Disordered" evidence="1">
    <location>
        <begin position="690"/>
        <end position="873"/>
    </location>
</feature>
<gene>
    <name evidence="2" type="ORF">FGO68_gene4415</name>
</gene>
<feature type="region of interest" description="Disordered" evidence="1">
    <location>
        <begin position="889"/>
        <end position="940"/>
    </location>
</feature>
<feature type="region of interest" description="Disordered" evidence="1">
    <location>
        <begin position="472"/>
        <end position="495"/>
    </location>
</feature>